<dbReference type="OrthoDB" id="10262646at2759"/>
<dbReference type="GO" id="GO:0060271">
    <property type="term" value="P:cilium assembly"/>
    <property type="evidence" value="ECO:0007669"/>
    <property type="project" value="TreeGrafter"/>
</dbReference>
<protein>
    <submittedName>
        <fullName evidence="3">Pthb1-like protein</fullName>
    </submittedName>
</protein>
<dbReference type="Pfam" id="PF14727">
    <property type="entry name" value="PHTB1_N"/>
    <property type="match status" value="1"/>
</dbReference>
<evidence type="ECO:0000259" key="1">
    <source>
        <dbReference type="Pfam" id="PF14727"/>
    </source>
</evidence>
<dbReference type="InterPro" id="IPR026511">
    <property type="entry name" value="PTHB1"/>
</dbReference>
<reference evidence="3" key="2">
    <citation type="journal article" date="2021" name="World Allergy Organ. J.">
        <title>Chromosome-level assembly of Dermatophagoides farinae genome and transcriptome reveals two novel allergens Der f 37 and Der f 39.</title>
        <authorList>
            <person name="Chen J."/>
            <person name="Cai Z."/>
            <person name="Fan D."/>
            <person name="Hu J."/>
            <person name="Hou Y."/>
            <person name="He Y."/>
            <person name="Zhang Z."/>
            <person name="Zhao Z."/>
            <person name="Gao P."/>
            <person name="Hu W."/>
            <person name="Sun J."/>
            <person name="Li J."/>
            <person name="Ji K."/>
        </authorList>
    </citation>
    <scope>NUCLEOTIDE SEQUENCE</scope>
    <source>
        <strain evidence="3">JKM2019</strain>
    </source>
</reference>
<dbReference type="GO" id="GO:0016020">
    <property type="term" value="C:membrane"/>
    <property type="evidence" value="ECO:0007669"/>
    <property type="project" value="TreeGrafter"/>
</dbReference>
<feature type="domain" description="PTHB1 hairpin" evidence="2">
    <location>
        <begin position="645"/>
        <end position="717"/>
    </location>
</feature>
<dbReference type="AlphaFoldDB" id="A0A9D4P532"/>
<dbReference type="Proteomes" id="UP000828236">
    <property type="component" value="Unassembled WGS sequence"/>
</dbReference>
<name>A0A9D4P532_DERFA</name>
<evidence type="ECO:0000313" key="3">
    <source>
        <dbReference type="EMBL" id="KAH7643759.1"/>
    </source>
</evidence>
<reference evidence="3" key="1">
    <citation type="submission" date="2020-06" db="EMBL/GenBank/DDBJ databases">
        <authorList>
            <person name="Ji K."/>
            <person name="Li J."/>
        </authorList>
    </citation>
    <scope>NUCLEOTIDE SEQUENCE</scope>
    <source>
        <strain evidence="3">JKM2019</strain>
        <tissue evidence="3">Whole body</tissue>
    </source>
</reference>
<feature type="domain" description="PTHB1 N-terminal" evidence="1">
    <location>
        <begin position="1"/>
        <end position="362"/>
    </location>
</feature>
<dbReference type="InterPro" id="IPR055363">
    <property type="entry name" value="PTHB1_hp_dom"/>
</dbReference>
<sequence length="825" mass="95738">MTLFHLREFWTTNLGNDEEFDKCSICVSNIDNEPDGFDKIIIGSFNGILRVFKIILNNDAIKNEQNLFQISDLLLEVDFKNPILQIASGYLLNSANVQLAILHPNKLCVYSISSTTGVTDHGTSYNILLIYELKFNHKATNMLIGPLGQTKGNDIICVQNMESMFEFYENETFSFGYHWNRTGSIRFPMEFTYIPNRDLIVLVDELYAIQCYQYQELAMNSTTNVQNEDGRKVSVSDWSYAFGEPIIDIQTVKLDKWYVVILGEKNLCILRDNGTLFFVKKFDANPSCLCAFANDQKDSIITLIGTQMSNMLVYQNDILRWATKIPFIPVAIRRANLNDIAGSIVLLSDQGQLTVGYLGTNPSLRIIALPSLADSQNNEKIEEELRELKKIINFEQTNNNPAERDNRLANAINLNLIECHKNHVDNLTMIIEMIPLTTISKVKLMPHQNDFYDIIPNEMIIDNLDDKQRFNVEIKFKINLLPLSTKIKYAIIYSIDNVSRIITKNLHIPFDCLVKLISSSSTSASNGRQKYSIKLTISKQSLDIKSSQLLANLFDDLFDNQTNYFNSNSFSFCFHNYEQIQSTIKLQSMENILFIVESNDLSGLYVSFQQLLRRITNKWTQNKSTTIKIESIQLNFNLIDHLRMAIRHRMERKIQLKKFKDEVAKFSQHHRVLQKRILVKSKDKTPASLNNLSKLLTLIQKRITKNIDKIMHFEKLMNICNYHVWTILNIWRLILEKSKKSHSSDMCEKFMKLITIHQLSNFNIDWEELFLTSIYEIFQMNKDLANMVNIIDPTQQQQQRNNEHFLRIFNQIQDKLSNDLIPIEF</sequence>
<comment type="caution">
    <text evidence="3">The sequence shown here is derived from an EMBL/GenBank/DDBJ whole genome shotgun (WGS) entry which is preliminary data.</text>
</comment>
<dbReference type="InterPro" id="IPR028073">
    <property type="entry name" value="PHTB1_N_dom"/>
</dbReference>
<evidence type="ECO:0000259" key="2">
    <source>
        <dbReference type="Pfam" id="PF23338"/>
    </source>
</evidence>
<dbReference type="GO" id="GO:0034464">
    <property type="term" value="C:BBSome"/>
    <property type="evidence" value="ECO:0007669"/>
    <property type="project" value="InterPro"/>
</dbReference>
<proteinExistence type="predicted"/>
<dbReference type="Pfam" id="PF23338">
    <property type="entry name" value="PTHB1_hp"/>
    <property type="match status" value="1"/>
</dbReference>
<dbReference type="PANTHER" id="PTHR20991">
    <property type="entry name" value="PARATHYROID HORMONE-RESPONSIVE B1 GENE"/>
    <property type="match status" value="1"/>
</dbReference>
<dbReference type="PANTHER" id="PTHR20991:SF0">
    <property type="entry name" value="PROTEIN PTHB1"/>
    <property type="match status" value="1"/>
</dbReference>
<accession>A0A9D4P532</accession>
<organism evidence="3">
    <name type="scientific">Dermatophagoides farinae</name>
    <name type="common">American house dust mite</name>
    <dbReference type="NCBI Taxonomy" id="6954"/>
    <lineage>
        <taxon>Eukaryota</taxon>
        <taxon>Metazoa</taxon>
        <taxon>Ecdysozoa</taxon>
        <taxon>Arthropoda</taxon>
        <taxon>Chelicerata</taxon>
        <taxon>Arachnida</taxon>
        <taxon>Acari</taxon>
        <taxon>Acariformes</taxon>
        <taxon>Sarcoptiformes</taxon>
        <taxon>Astigmata</taxon>
        <taxon>Psoroptidia</taxon>
        <taxon>Analgoidea</taxon>
        <taxon>Pyroglyphidae</taxon>
        <taxon>Dermatophagoidinae</taxon>
        <taxon>Dermatophagoides</taxon>
    </lineage>
</organism>
<gene>
    <name evidence="3" type="ORF">HUG17_6121</name>
</gene>
<dbReference type="EMBL" id="SDOV01000002">
    <property type="protein sequence ID" value="KAH7643759.1"/>
    <property type="molecule type" value="Genomic_DNA"/>
</dbReference>